<dbReference type="PROSITE" id="PS50005">
    <property type="entry name" value="TPR"/>
    <property type="match status" value="1"/>
</dbReference>
<protein>
    <recommendedName>
        <fullName evidence="5">Tetratricopeptide repeat protein</fullName>
    </recommendedName>
</protein>
<reference evidence="3 4" key="1">
    <citation type="submission" date="2023-04" db="EMBL/GenBank/DDBJ databases">
        <title>Klugiella caeni sp. nov. isolated from the sludge of biochemical tank.</title>
        <authorList>
            <person name="Geng K."/>
        </authorList>
    </citation>
    <scope>NUCLEOTIDE SEQUENCE [LARGE SCALE GENOMIC DNA]</scope>
    <source>
        <strain evidence="3 4">YN-L-19</strain>
    </source>
</reference>
<dbReference type="InterPro" id="IPR011990">
    <property type="entry name" value="TPR-like_helical_dom_sf"/>
</dbReference>
<dbReference type="InterPro" id="IPR019734">
    <property type="entry name" value="TPR_rpt"/>
</dbReference>
<keyword evidence="2" id="KW-1133">Transmembrane helix</keyword>
<evidence type="ECO:0000256" key="2">
    <source>
        <dbReference type="SAM" id="Phobius"/>
    </source>
</evidence>
<dbReference type="Gene3D" id="1.25.40.10">
    <property type="entry name" value="Tetratricopeptide repeat domain"/>
    <property type="match status" value="1"/>
</dbReference>
<keyword evidence="2" id="KW-0472">Membrane</keyword>
<dbReference type="Proteomes" id="UP001321506">
    <property type="component" value="Unassembled WGS sequence"/>
</dbReference>
<accession>A0AAW6T914</accession>
<gene>
    <name evidence="3" type="ORF">QF206_12145</name>
</gene>
<feature type="transmembrane region" description="Helical" evidence="2">
    <location>
        <begin position="34"/>
        <end position="55"/>
    </location>
</feature>
<sequence length="150" mass="16589">MTRAGVVAMSLLLVLYLAFTMQYAVIMITDGHPILIVLGVALAVLPLLGAWGLFVEVRFMLRAQRLARRLEREGALPADTVPLQPSGRPDRAAADALFPKFREAVEAEPDSWRAWFRLGIVYDAAGDRKRARHATRRAIELARAEGAPAR</sequence>
<dbReference type="AlphaFoldDB" id="A0AAW6T914"/>
<comment type="caution">
    <text evidence="3">The sequence shown here is derived from an EMBL/GenBank/DDBJ whole genome shotgun (WGS) entry which is preliminary data.</text>
</comment>
<evidence type="ECO:0008006" key="5">
    <source>
        <dbReference type="Google" id="ProtNLM"/>
    </source>
</evidence>
<name>A0AAW6T914_9MICO</name>
<evidence type="ECO:0000313" key="3">
    <source>
        <dbReference type="EMBL" id="MDI2099714.1"/>
    </source>
</evidence>
<feature type="repeat" description="TPR" evidence="1">
    <location>
        <begin position="112"/>
        <end position="145"/>
    </location>
</feature>
<keyword evidence="2" id="KW-0812">Transmembrane</keyword>
<keyword evidence="4" id="KW-1185">Reference proteome</keyword>
<evidence type="ECO:0000313" key="4">
    <source>
        <dbReference type="Proteomes" id="UP001321506"/>
    </source>
</evidence>
<organism evidence="3 4">
    <name type="scientific">Ruicaihuangia caeni</name>
    <dbReference type="NCBI Taxonomy" id="3042517"/>
    <lineage>
        <taxon>Bacteria</taxon>
        <taxon>Bacillati</taxon>
        <taxon>Actinomycetota</taxon>
        <taxon>Actinomycetes</taxon>
        <taxon>Micrococcales</taxon>
        <taxon>Microbacteriaceae</taxon>
        <taxon>Ruicaihuangia</taxon>
    </lineage>
</organism>
<evidence type="ECO:0000256" key="1">
    <source>
        <dbReference type="PROSITE-ProRule" id="PRU00339"/>
    </source>
</evidence>
<proteinExistence type="predicted"/>
<dbReference type="SUPFAM" id="SSF48452">
    <property type="entry name" value="TPR-like"/>
    <property type="match status" value="1"/>
</dbReference>
<dbReference type="RefSeq" id="WP_281489506.1">
    <property type="nucleotide sequence ID" value="NZ_JASATX010000007.1"/>
</dbReference>
<dbReference type="EMBL" id="JASATX010000007">
    <property type="protein sequence ID" value="MDI2099714.1"/>
    <property type="molecule type" value="Genomic_DNA"/>
</dbReference>
<keyword evidence="1" id="KW-0802">TPR repeat</keyword>